<evidence type="ECO:0000313" key="4">
    <source>
        <dbReference type="EMBL" id="KFA93619.1"/>
    </source>
</evidence>
<keyword evidence="1" id="KW-0808">Transferase</keyword>
<dbReference type="CDD" id="cd04301">
    <property type="entry name" value="NAT_SF"/>
    <property type="match status" value="1"/>
</dbReference>
<dbReference type="InterPro" id="IPR000182">
    <property type="entry name" value="GNAT_dom"/>
</dbReference>
<evidence type="ECO:0000313" key="5">
    <source>
        <dbReference type="Proteomes" id="UP000028547"/>
    </source>
</evidence>
<dbReference type="Proteomes" id="UP000028547">
    <property type="component" value="Unassembled WGS sequence"/>
</dbReference>
<sequence length="147" mass="16019">MTSPTLRLSTPVDAHRLLEIWEAAVRATHHFLTEADIDALRPQVRAYVSTASFELATDERGAVCGFLGMTGSNIDSLFVHPDAHGRGLGRALVDHAAALHPVLTVDVNEQNPGARAFYARLGFEVVGRSETDDAGRPFPLLHLRRVV</sequence>
<evidence type="ECO:0000259" key="3">
    <source>
        <dbReference type="PROSITE" id="PS51186"/>
    </source>
</evidence>
<evidence type="ECO:0000256" key="1">
    <source>
        <dbReference type="ARBA" id="ARBA00022679"/>
    </source>
</evidence>
<comment type="caution">
    <text evidence="4">The sequence shown here is derived from an EMBL/GenBank/DDBJ whole genome shotgun (WGS) entry which is preliminary data.</text>
</comment>
<evidence type="ECO:0000256" key="2">
    <source>
        <dbReference type="ARBA" id="ARBA00023315"/>
    </source>
</evidence>
<organism evidence="4 5">
    <name type="scientific">Archangium violaceum Cb vi76</name>
    <dbReference type="NCBI Taxonomy" id="1406225"/>
    <lineage>
        <taxon>Bacteria</taxon>
        <taxon>Pseudomonadati</taxon>
        <taxon>Myxococcota</taxon>
        <taxon>Myxococcia</taxon>
        <taxon>Myxococcales</taxon>
        <taxon>Cystobacterineae</taxon>
        <taxon>Archangiaceae</taxon>
        <taxon>Archangium</taxon>
    </lineage>
</organism>
<dbReference type="GO" id="GO:0016747">
    <property type="term" value="F:acyltransferase activity, transferring groups other than amino-acyl groups"/>
    <property type="evidence" value="ECO:0007669"/>
    <property type="project" value="InterPro"/>
</dbReference>
<protein>
    <recommendedName>
        <fullName evidence="3">N-acetyltransferase domain-containing protein</fullName>
    </recommendedName>
</protein>
<dbReference type="EMBL" id="JPMI01000045">
    <property type="protein sequence ID" value="KFA93619.1"/>
    <property type="molecule type" value="Genomic_DNA"/>
</dbReference>
<dbReference type="PROSITE" id="PS51186">
    <property type="entry name" value="GNAT"/>
    <property type="match status" value="1"/>
</dbReference>
<gene>
    <name evidence="4" type="ORF">Q664_07570</name>
</gene>
<dbReference type="Gene3D" id="3.40.630.30">
    <property type="match status" value="1"/>
</dbReference>
<reference evidence="4 5" key="1">
    <citation type="submission" date="2014-07" db="EMBL/GenBank/DDBJ databases">
        <title>Draft Genome Sequence of Gephyronic Acid Producer, Cystobacter violaceus Strain Cb vi76.</title>
        <authorList>
            <person name="Stevens D.C."/>
            <person name="Young J."/>
            <person name="Carmichael R."/>
            <person name="Tan J."/>
            <person name="Taylor R.E."/>
        </authorList>
    </citation>
    <scope>NUCLEOTIDE SEQUENCE [LARGE SCALE GENOMIC DNA]</scope>
    <source>
        <strain evidence="4 5">Cb vi76</strain>
    </source>
</reference>
<accession>A0A084SYT4</accession>
<feature type="domain" description="N-acetyltransferase" evidence="3">
    <location>
        <begin position="4"/>
        <end position="145"/>
    </location>
</feature>
<dbReference type="InterPro" id="IPR016181">
    <property type="entry name" value="Acyl_CoA_acyltransferase"/>
</dbReference>
<dbReference type="PANTHER" id="PTHR43800:SF1">
    <property type="entry name" value="PEPTIDYL-LYSINE N-ACETYLTRANSFERASE YJAB"/>
    <property type="match status" value="1"/>
</dbReference>
<dbReference type="AlphaFoldDB" id="A0A084SYT4"/>
<dbReference type="RefSeq" id="WP_043391493.1">
    <property type="nucleotide sequence ID" value="NZ_JPMI01000045.1"/>
</dbReference>
<name>A0A084SYT4_9BACT</name>
<keyword evidence="2" id="KW-0012">Acyltransferase</keyword>
<dbReference type="NCBIfam" id="NF007807">
    <property type="entry name" value="PRK10514.1"/>
    <property type="match status" value="1"/>
</dbReference>
<dbReference type="PANTHER" id="PTHR43800">
    <property type="entry name" value="PEPTIDYL-LYSINE N-ACETYLTRANSFERASE YJAB"/>
    <property type="match status" value="1"/>
</dbReference>
<dbReference type="Pfam" id="PF13508">
    <property type="entry name" value="Acetyltransf_7"/>
    <property type="match status" value="1"/>
</dbReference>
<dbReference type="SUPFAM" id="SSF55729">
    <property type="entry name" value="Acyl-CoA N-acyltransferases (Nat)"/>
    <property type="match status" value="1"/>
</dbReference>
<proteinExistence type="predicted"/>